<organism evidence="8 9">
    <name type="scientific">Methylogaea oryzae</name>
    <dbReference type="NCBI Taxonomy" id="1295382"/>
    <lineage>
        <taxon>Bacteria</taxon>
        <taxon>Pseudomonadati</taxon>
        <taxon>Pseudomonadota</taxon>
        <taxon>Gammaproteobacteria</taxon>
        <taxon>Methylococcales</taxon>
        <taxon>Methylococcaceae</taxon>
        <taxon>Methylogaea</taxon>
    </lineage>
</organism>
<reference evidence="8" key="1">
    <citation type="submission" date="2019-06" db="EMBL/GenBank/DDBJ databases">
        <title>Complete genome sequence of Methylogaea oryzae strain JCM16910.</title>
        <authorList>
            <person name="Asakawa S."/>
        </authorList>
    </citation>
    <scope>NUCLEOTIDE SEQUENCE</scope>
    <source>
        <strain evidence="8">E10</strain>
    </source>
</reference>
<dbReference type="PANTHER" id="PTHR43065">
    <property type="entry name" value="SENSOR HISTIDINE KINASE"/>
    <property type="match status" value="1"/>
</dbReference>
<name>A0A8D4VRD2_9GAMM</name>
<evidence type="ECO:0000256" key="2">
    <source>
        <dbReference type="ARBA" id="ARBA00012438"/>
    </source>
</evidence>
<comment type="catalytic activity">
    <reaction evidence="1">
        <text>ATP + protein L-histidine = ADP + protein N-phospho-L-histidine.</text>
        <dbReference type="EC" id="2.7.13.3"/>
    </reaction>
</comment>
<evidence type="ECO:0000256" key="3">
    <source>
        <dbReference type="ARBA" id="ARBA00022777"/>
    </source>
</evidence>
<dbReference type="EC" id="2.7.13.3" evidence="2"/>
<evidence type="ECO:0000256" key="1">
    <source>
        <dbReference type="ARBA" id="ARBA00000085"/>
    </source>
</evidence>
<feature type="coiled-coil region" evidence="4">
    <location>
        <begin position="351"/>
        <end position="406"/>
    </location>
</feature>
<sequence>MTNEAAGLPPVRHSLGRRFLLVLAGIFLLTFLSVAGTVFGSIRNHLASAIQANLGQTANDRLEKLQAEFARQLIDVQAWASLEVMNDIITGDIDGRIRRTLAELKKQYGLPGHIYAFDDKGKLVASSRQEEEPEAADMPPAWQVDSPEAFFVDKHDNPLTKGSGVAFGRVIHASFNPALRLGTLVIAYPWSAIEQELENRSTLLLLLSPQTSQALFVARELPPLDGATIPTLFGAQEEISLGGQTFLAGAADSAGKRAVAGLNWTLLALTEKQQALEPIREAAVQMLLLGLAIAVPITLLILWLTRRLVRPITSLTSAVAHITASSDLSQRVKVDSDDELGVLSEAFNAMTAKLQASLQALAQLNRTLEQKVADRTEKLQATNDELQSTIEQLKSAQTQLVQQEKMASLGQLVAGVAHELNNPIGSIYANLPILDEYVRDLIALVEHIQQLPLSEEHKRALQDKLDEIDFDFVRKDAGNLVASGKNAANRVKEIVGSLRNFSRLDEAELKDVLLEDGLDSTLALLHHQTKNRIEIVRHYSLNRPVSCYAGQINQVFMNLLGNAIQAIEGAGTITLDTALEGENAVVKVRDSGSGISQENLNKIFDPFFTTKKIGEGTGLGLSITYGIIEKHHGAIAVDSAVGQGTCFTITLPLTQRA</sequence>
<dbReference type="InterPro" id="IPR003661">
    <property type="entry name" value="HisK_dim/P_dom"/>
</dbReference>
<keyword evidence="5" id="KW-0472">Membrane</keyword>
<dbReference type="RefSeq" id="WP_221047480.1">
    <property type="nucleotide sequence ID" value="NZ_AP019782.1"/>
</dbReference>
<protein>
    <recommendedName>
        <fullName evidence="2">histidine kinase</fullName>
        <ecNumber evidence="2">2.7.13.3</ecNumber>
    </recommendedName>
</protein>
<keyword evidence="5" id="KW-0812">Transmembrane</keyword>
<keyword evidence="9" id="KW-1185">Reference proteome</keyword>
<dbReference type="CDD" id="cd06225">
    <property type="entry name" value="HAMP"/>
    <property type="match status" value="1"/>
</dbReference>
<evidence type="ECO:0000256" key="5">
    <source>
        <dbReference type="SAM" id="Phobius"/>
    </source>
</evidence>
<dbReference type="PANTHER" id="PTHR43065:SF50">
    <property type="entry name" value="HISTIDINE KINASE"/>
    <property type="match status" value="1"/>
</dbReference>
<evidence type="ECO:0000259" key="7">
    <source>
        <dbReference type="PROSITE" id="PS50885"/>
    </source>
</evidence>
<keyword evidence="3" id="KW-0418">Kinase</keyword>
<dbReference type="SMART" id="SM00388">
    <property type="entry name" value="HisKA"/>
    <property type="match status" value="1"/>
</dbReference>
<proteinExistence type="predicted"/>
<dbReference type="InterPro" id="IPR003594">
    <property type="entry name" value="HATPase_dom"/>
</dbReference>
<keyword evidence="5" id="KW-1133">Transmembrane helix</keyword>
<feature type="transmembrane region" description="Helical" evidence="5">
    <location>
        <begin position="282"/>
        <end position="304"/>
    </location>
</feature>
<dbReference type="Proteomes" id="UP000824988">
    <property type="component" value="Chromosome"/>
</dbReference>
<dbReference type="Pfam" id="PF00512">
    <property type="entry name" value="HisKA"/>
    <property type="match status" value="1"/>
</dbReference>
<keyword evidence="4" id="KW-0175">Coiled coil</keyword>
<dbReference type="CDD" id="cd00082">
    <property type="entry name" value="HisKA"/>
    <property type="match status" value="1"/>
</dbReference>
<gene>
    <name evidence="8" type="ORF">MoryE10_29130</name>
</gene>
<dbReference type="AlphaFoldDB" id="A0A8D4VRD2"/>
<evidence type="ECO:0000256" key="4">
    <source>
        <dbReference type="SAM" id="Coils"/>
    </source>
</evidence>
<evidence type="ECO:0000313" key="8">
    <source>
        <dbReference type="EMBL" id="BBL72307.1"/>
    </source>
</evidence>
<accession>A0A8D4VRD2</accession>
<dbReference type="SMART" id="SM00304">
    <property type="entry name" value="HAMP"/>
    <property type="match status" value="1"/>
</dbReference>
<keyword evidence="3" id="KW-0808">Transferase</keyword>
<feature type="transmembrane region" description="Helical" evidence="5">
    <location>
        <begin position="20"/>
        <end position="42"/>
    </location>
</feature>
<dbReference type="EMBL" id="AP019782">
    <property type="protein sequence ID" value="BBL72307.1"/>
    <property type="molecule type" value="Genomic_DNA"/>
</dbReference>
<evidence type="ECO:0000259" key="6">
    <source>
        <dbReference type="PROSITE" id="PS50109"/>
    </source>
</evidence>
<evidence type="ECO:0000313" key="9">
    <source>
        <dbReference type="Proteomes" id="UP000824988"/>
    </source>
</evidence>
<dbReference type="InterPro" id="IPR005467">
    <property type="entry name" value="His_kinase_dom"/>
</dbReference>
<dbReference type="Pfam" id="PF00672">
    <property type="entry name" value="HAMP"/>
    <property type="match status" value="1"/>
</dbReference>
<feature type="domain" description="HAMP" evidence="7">
    <location>
        <begin position="306"/>
        <end position="359"/>
    </location>
</feature>
<dbReference type="KEGG" id="moz:MoryE10_29130"/>
<dbReference type="Pfam" id="PF02518">
    <property type="entry name" value="HATPase_c"/>
    <property type="match status" value="1"/>
</dbReference>
<dbReference type="PROSITE" id="PS50109">
    <property type="entry name" value="HIS_KIN"/>
    <property type="match status" value="1"/>
</dbReference>
<dbReference type="InterPro" id="IPR003660">
    <property type="entry name" value="HAMP_dom"/>
</dbReference>
<feature type="domain" description="Histidine kinase" evidence="6">
    <location>
        <begin position="415"/>
        <end position="655"/>
    </location>
</feature>
<dbReference type="PROSITE" id="PS50885">
    <property type="entry name" value="HAMP"/>
    <property type="match status" value="1"/>
</dbReference>
<dbReference type="GO" id="GO:0016020">
    <property type="term" value="C:membrane"/>
    <property type="evidence" value="ECO:0007669"/>
    <property type="project" value="InterPro"/>
</dbReference>
<dbReference type="SMART" id="SM00387">
    <property type="entry name" value="HATPase_c"/>
    <property type="match status" value="1"/>
</dbReference>
<dbReference type="GO" id="GO:0000155">
    <property type="term" value="F:phosphorelay sensor kinase activity"/>
    <property type="evidence" value="ECO:0007669"/>
    <property type="project" value="InterPro"/>
</dbReference>